<dbReference type="InterPro" id="IPR002656">
    <property type="entry name" value="Acyl_transf_3_dom"/>
</dbReference>
<dbReference type="GO" id="GO:0016747">
    <property type="term" value="F:acyltransferase activity, transferring groups other than amino-acyl groups"/>
    <property type="evidence" value="ECO:0007669"/>
    <property type="project" value="InterPro"/>
</dbReference>
<feature type="transmembrane region" description="Helical" evidence="2">
    <location>
        <begin position="365"/>
        <end position="384"/>
    </location>
</feature>
<feature type="transmembrane region" description="Helical" evidence="2">
    <location>
        <begin position="82"/>
        <end position="108"/>
    </location>
</feature>
<feature type="transmembrane region" description="Helical" evidence="2">
    <location>
        <begin position="171"/>
        <end position="189"/>
    </location>
</feature>
<feature type="transmembrane region" description="Helical" evidence="2">
    <location>
        <begin position="48"/>
        <end position="70"/>
    </location>
</feature>
<feature type="transmembrane region" description="Helical" evidence="2">
    <location>
        <begin position="253"/>
        <end position="275"/>
    </location>
</feature>
<evidence type="ECO:0000256" key="2">
    <source>
        <dbReference type="SAM" id="Phobius"/>
    </source>
</evidence>
<feature type="transmembrane region" description="Helical" evidence="2">
    <location>
        <begin position="196"/>
        <end position="214"/>
    </location>
</feature>
<sequence length="445" mass="46627">MELVSNPIPPSRTPRSRTRPTSAPESSALPARPSPAGSKPPRDISIDLVRAGSLIVVVFVHALMVGVTVGPNGLVTGNALSGVPWFAAVTWVLQVMPLFFIAGGFSAITSRRRLAAAGGTAGEFIRARLLRLLVPASVMIAVVGAALAVFGQLGVPARILADAGFHIGQPLWFLGVYIGYSALVPVMVWLHGRARLATPAVLLACALAVDIVRLGTGVELIGYLNLAFVWLFVQQLGFFVADDALARYSVRSRLFVAGAVLAALVTLTATGAYSANMIVNLNPPTICLALLGIVQLLVFSVVRHRIRTWAGAPPRRAVLSALGARAMTVYLWHMSAMLILVGAMALLRMPLPAPRSADWWLTRPAWLAAAALLTFAAVRVFGRFEKIPDAGKSPGTLRAATGAACGAAGIVVILVAGFTPSTAFVALTLVGFALMAVTPGARRSA</sequence>
<protein>
    <submittedName>
        <fullName evidence="4">Peptidoglycan/LPS O-acetylase OafA/YrhL</fullName>
    </submittedName>
</protein>
<dbReference type="Pfam" id="PF01757">
    <property type="entry name" value="Acyl_transf_3"/>
    <property type="match status" value="1"/>
</dbReference>
<keyword evidence="2" id="KW-0812">Transmembrane</keyword>
<dbReference type="EMBL" id="JACBZP010000001">
    <property type="protein sequence ID" value="NYI66324.1"/>
    <property type="molecule type" value="Genomic_DNA"/>
</dbReference>
<keyword evidence="2" id="KW-0472">Membrane</keyword>
<feature type="transmembrane region" description="Helical" evidence="2">
    <location>
        <begin position="281"/>
        <end position="302"/>
    </location>
</feature>
<name>A0A7Z0CZJ4_9MICO</name>
<reference evidence="4 5" key="1">
    <citation type="submission" date="2020-07" db="EMBL/GenBank/DDBJ databases">
        <title>Sequencing the genomes of 1000 actinobacteria strains.</title>
        <authorList>
            <person name="Klenk H.-P."/>
        </authorList>
    </citation>
    <scope>NUCLEOTIDE SEQUENCE [LARGE SCALE GENOMIC DNA]</scope>
    <source>
        <strain evidence="4 5">DSM 26341</strain>
    </source>
</reference>
<feature type="transmembrane region" description="Helical" evidence="2">
    <location>
        <begin position="396"/>
        <end position="417"/>
    </location>
</feature>
<proteinExistence type="predicted"/>
<evidence type="ECO:0000256" key="1">
    <source>
        <dbReference type="SAM" id="MobiDB-lite"/>
    </source>
</evidence>
<dbReference type="RefSeq" id="WP_179425583.1">
    <property type="nucleotide sequence ID" value="NZ_JACBZP010000001.1"/>
</dbReference>
<gene>
    <name evidence="4" type="ORF">BJY26_000630</name>
</gene>
<dbReference type="AlphaFoldDB" id="A0A7Z0CZJ4"/>
<feature type="transmembrane region" description="Helical" evidence="2">
    <location>
        <begin position="322"/>
        <end position="345"/>
    </location>
</feature>
<keyword evidence="2" id="KW-1133">Transmembrane helix</keyword>
<comment type="caution">
    <text evidence="4">The sequence shown here is derived from an EMBL/GenBank/DDBJ whole genome shotgun (WGS) entry which is preliminary data.</text>
</comment>
<evidence type="ECO:0000259" key="3">
    <source>
        <dbReference type="Pfam" id="PF01757"/>
    </source>
</evidence>
<feature type="region of interest" description="Disordered" evidence="1">
    <location>
        <begin position="1"/>
        <end position="41"/>
    </location>
</feature>
<feature type="transmembrane region" description="Helical" evidence="2">
    <location>
        <begin position="129"/>
        <end position="151"/>
    </location>
</feature>
<feature type="domain" description="Acyltransferase 3" evidence="3">
    <location>
        <begin position="44"/>
        <end position="376"/>
    </location>
</feature>
<organism evidence="4 5">
    <name type="scientific">Spelaeicoccus albus</name>
    <dbReference type="NCBI Taxonomy" id="1280376"/>
    <lineage>
        <taxon>Bacteria</taxon>
        <taxon>Bacillati</taxon>
        <taxon>Actinomycetota</taxon>
        <taxon>Actinomycetes</taxon>
        <taxon>Micrococcales</taxon>
        <taxon>Brevibacteriaceae</taxon>
        <taxon>Spelaeicoccus</taxon>
    </lineage>
</organism>
<feature type="transmembrane region" description="Helical" evidence="2">
    <location>
        <begin position="220"/>
        <end position="241"/>
    </location>
</feature>
<accession>A0A7Z0CZJ4</accession>
<evidence type="ECO:0000313" key="4">
    <source>
        <dbReference type="EMBL" id="NYI66324.1"/>
    </source>
</evidence>
<evidence type="ECO:0000313" key="5">
    <source>
        <dbReference type="Proteomes" id="UP000539111"/>
    </source>
</evidence>
<feature type="transmembrane region" description="Helical" evidence="2">
    <location>
        <begin position="423"/>
        <end position="441"/>
    </location>
</feature>
<keyword evidence="5" id="KW-1185">Reference proteome</keyword>
<dbReference type="Proteomes" id="UP000539111">
    <property type="component" value="Unassembled WGS sequence"/>
</dbReference>